<name>A0A1L3MX94_9BACI</name>
<dbReference type="RefSeq" id="WP_072581756.1">
    <property type="nucleotide sequence ID" value="NZ_CP016020.1"/>
</dbReference>
<evidence type="ECO:0000313" key="2">
    <source>
        <dbReference type="EMBL" id="APH06969.1"/>
    </source>
</evidence>
<sequence length="339" mass="39424">MNEKKQSNIIAFPNLKDRYIDKGMTLLKEKKFQEALSMFSEASELNEDKAEIQLGMAICLMELGELHEAKDICKRMLQEDIGHYFTVLQIYLTILIQLREYQEVQTTIEAVLEENQLPAESAEHFYKLLEFSRRMVQQEEILIDDIDGEINEMDPSFYLDEVLEDVSKQLRYIESLKDRNIAKHFSGLQVLLDNPLGHPVIKSMILQLMIENEVEKEVLVTKFGQSLNVKPVNLQDIPSSPFTKKVLTILDDTLGNENPTLFEAVKEVWLRHLYVMFPFLPEPTEANLWAAALHKVGYEMHGIEIDQQELEEVYGHSFELLHEACQKIYQLEEISYLQI</sequence>
<evidence type="ECO:0000313" key="3">
    <source>
        <dbReference type="Proteomes" id="UP000181936"/>
    </source>
</evidence>
<dbReference type="InterPro" id="IPR019734">
    <property type="entry name" value="TPR_rpt"/>
</dbReference>
<gene>
    <name evidence="2" type="ORF">A9C19_05240</name>
</gene>
<dbReference type="SUPFAM" id="SSF48452">
    <property type="entry name" value="TPR-like"/>
    <property type="match status" value="1"/>
</dbReference>
<dbReference type="InterPro" id="IPR011990">
    <property type="entry name" value="TPR-like_helical_dom_sf"/>
</dbReference>
<dbReference type="SMART" id="SM00028">
    <property type="entry name" value="TPR"/>
    <property type="match status" value="2"/>
</dbReference>
<evidence type="ECO:0000256" key="1">
    <source>
        <dbReference type="PROSITE-ProRule" id="PRU00339"/>
    </source>
</evidence>
<reference evidence="2 3" key="1">
    <citation type="journal article" date="2016" name="Sci. Rep.">
        <title>Complete genome sequence and transcriptomic analysis of a novel marine strain Bacillus weihaiensis reveals the mechanism of brown algae degradation.</title>
        <authorList>
            <person name="Zhu Y."/>
            <person name="Chen P."/>
            <person name="Bao Y."/>
            <person name="Men Y."/>
            <person name="Zeng Y."/>
            <person name="Yang J."/>
            <person name="Sun J."/>
            <person name="Sun Y."/>
        </authorList>
    </citation>
    <scope>NUCLEOTIDE SEQUENCE [LARGE SCALE GENOMIC DNA]</scope>
    <source>
        <strain evidence="2 3">Alg07</strain>
    </source>
</reference>
<dbReference type="AlphaFoldDB" id="A0A1L3MX94"/>
<dbReference type="EMBL" id="CP016020">
    <property type="protein sequence ID" value="APH06969.1"/>
    <property type="molecule type" value="Genomic_DNA"/>
</dbReference>
<dbReference type="Proteomes" id="UP000181936">
    <property type="component" value="Chromosome"/>
</dbReference>
<protein>
    <submittedName>
        <fullName evidence="2">Uncharacterized protein</fullName>
    </submittedName>
</protein>
<dbReference type="PROSITE" id="PS50005">
    <property type="entry name" value="TPR"/>
    <property type="match status" value="1"/>
</dbReference>
<proteinExistence type="predicted"/>
<keyword evidence="1" id="KW-0802">TPR repeat</keyword>
<organism evidence="2 3">
    <name type="scientific">Bacillus weihaiensis</name>
    <dbReference type="NCBI Taxonomy" id="1547283"/>
    <lineage>
        <taxon>Bacteria</taxon>
        <taxon>Bacillati</taxon>
        <taxon>Bacillota</taxon>
        <taxon>Bacilli</taxon>
        <taxon>Bacillales</taxon>
        <taxon>Bacillaceae</taxon>
        <taxon>Bacillus</taxon>
    </lineage>
</organism>
<dbReference type="Gene3D" id="1.25.40.10">
    <property type="entry name" value="Tetratricopeptide repeat domain"/>
    <property type="match status" value="1"/>
</dbReference>
<dbReference type="STRING" id="1547283.A9C19_05240"/>
<dbReference type="SUPFAM" id="SSF116965">
    <property type="entry name" value="Hypothetical protein MPN330"/>
    <property type="match status" value="1"/>
</dbReference>
<feature type="repeat" description="TPR" evidence="1">
    <location>
        <begin position="16"/>
        <end position="49"/>
    </location>
</feature>
<accession>A0A1L3MX94</accession>
<dbReference type="Pfam" id="PF14559">
    <property type="entry name" value="TPR_19"/>
    <property type="match status" value="1"/>
</dbReference>
<dbReference type="KEGG" id="bwh:A9C19_05240"/>
<keyword evidence="3" id="KW-1185">Reference proteome</keyword>